<reference evidence="1" key="2">
    <citation type="journal article" date="2015" name="Data Brief">
        <title>Shoot transcriptome of the giant reed, Arundo donax.</title>
        <authorList>
            <person name="Barrero R.A."/>
            <person name="Guerrero F.D."/>
            <person name="Moolhuijzen P."/>
            <person name="Goolsby J.A."/>
            <person name="Tidwell J."/>
            <person name="Bellgard S.E."/>
            <person name="Bellgard M.I."/>
        </authorList>
    </citation>
    <scope>NUCLEOTIDE SEQUENCE</scope>
    <source>
        <tissue evidence="1">Shoot tissue taken approximately 20 cm above the soil surface</tissue>
    </source>
</reference>
<protein>
    <submittedName>
        <fullName evidence="1">Uncharacterized protein</fullName>
    </submittedName>
</protein>
<proteinExistence type="predicted"/>
<sequence>MMNCLHLVYVMDLSFLCEHLKQLLMPY</sequence>
<evidence type="ECO:0000313" key="1">
    <source>
        <dbReference type="EMBL" id="JAD23589.1"/>
    </source>
</evidence>
<accession>A0A0A8YC91</accession>
<dbReference type="EMBL" id="GBRH01274306">
    <property type="protein sequence ID" value="JAD23589.1"/>
    <property type="molecule type" value="Transcribed_RNA"/>
</dbReference>
<organism evidence="1">
    <name type="scientific">Arundo donax</name>
    <name type="common">Giant reed</name>
    <name type="synonym">Donax arundinaceus</name>
    <dbReference type="NCBI Taxonomy" id="35708"/>
    <lineage>
        <taxon>Eukaryota</taxon>
        <taxon>Viridiplantae</taxon>
        <taxon>Streptophyta</taxon>
        <taxon>Embryophyta</taxon>
        <taxon>Tracheophyta</taxon>
        <taxon>Spermatophyta</taxon>
        <taxon>Magnoliopsida</taxon>
        <taxon>Liliopsida</taxon>
        <taxon>Poales</taxon>
        <taxon>Poaceae</taxon>
        <taxon>PACMAD clade</taxon>
        <taxon>Arundinoideae</taxon>
        <taxon>Arundineae</taxon>
        <taxon>Arundo</taxon>
    </lineage>
</organism>
<name>A0A0A8YC91_ARUDO</name>
<dbReference type="AlphaFoldDB" id="A0A0A8YC91"/>
<reference evidence="1" key="1">
    <citation type="submission" date="2014-09" db="EMBL/GenBank/DDBJ databases">
        <authorList>
            <person name="Magalhaes I.L.F."/>
            <person name="Oliveira U."/>
            <person name="Santos F.R."/>
            <person name="Vidigal T.H.D.A."/>
            <person name="Brescovit A.D."/>
            <person name="Santos A.J."/>
        </authorList>
    </citation>
    <scope>NUCLEOTIDE SEQUENCE</scope>
    <source>
        <tissue evidence="1">Shoot tissue taken approximately 20 cm above the soil surface</tissue>
    </source>
</reference>